<comment type="caution">
    <text evidence="1">The sequence shown here is derived from an EMBL/GenBank/DDBJ whole genome shotgun (WGS) entry which is preliminary data.</text>
</comment>
<dbReference type="AlphaFoldDB" id="X1JKL8"/>
<feature type="non-terminal residue" evidence="1">
    <location>
        <position position="1"/>
    </location>
</feature>
<sequence length="66" mass="7840">ELGMVISFDFESFVTRVNISPRKLKEKVRTINFNFHTSIRGVEEAKKRLDSYEKTLEKVERTFKSE</sequence>
<accession>X1JKL8</accession>
<dbReference type="EMBL" id="BARU01046977">
    <property type="protein sequence ID" value="GAH95281.1"/>
    <property type="molecule type" value="Genomic_DNA"/>
</dbReference>
<name>X1JKL8_9ZZZZ</name>
<reference evidence="1" key="1">
    <citation type="journal article" date="2014" name="Front. Microbiol.">
        <title>High frequency of phylogenetically diverse reductive dehalogenase-homologous genes in deep subseafloor sedimentary metagenomes.</title>
        <authorList>
            <person name="Kawai M."/>
            <person name="Futagami T."/>
            <person name="Toyoda A."/>
            <person name="Takaki Y."/>
            <person name="Nishi S."/>
            <person name="Hori S."/>
            <person name="Arai W."/>
            <person name="Tsubouchi T."/>
            <person name="Morono Y."/>
            <person name="Uchiyama I."/>
            <person name="Ito T."/>
            <person name="Fujiyama A."/>
            <person name="Inagaki F."/>
            <person name="Takami H."/>
        </authorList>
    </citation>
    <scope>NUCLEOTIDE SEQUENCE</scope>
    <source>
        <strain evidence="1">Expedition CK06-06</strain>
    </source>
</reference>
<evidence type="ECO:0000313" key="1">
    <source>
        <dbReference type="EMBL" id="GAH95281.1"/>
    </source>
</evidence>
<proteinExistence type="predicted"/>
<organism evidence="1">
    <name type="scientific">marine sediment metagenome</name>
    <dbReference type="NCBI Taxonomy" id="412755"/>
    <lineage>
        <taxon>unclassified sequences</taxon>
        <taxon>metagenomes</taxon>
        <taxon>ecological metagenomes</taxon>
    </lineage>
</organism>
<protein>
    <submittedName>
        <fullName evidence="1">Uncharacterized protein</fullName>
    </submittedName>
</protein>
<gene>
    <name evidence="1" type="ORF">S03H2_70609</name>
</gene>